<dbReference type="InterPro" id="IPR008217">
    <property type="entry name" value="Ccc1_fam"/>
</dbReference>
<evidence type="ECO:0000313" key="7">
    <source>
        <dbReference type="EMBL" id="QPI36218.1"/>
    </source>
</evidence>
<evidence type="ECO:0000256" key="4">
    <source>
        <dbReference type="ARBA" id="ARBA00023136"/>
    </source>
</evidence>
<dbReference type="GO" id="GO:0030026">
    <property type="term" value="P:intracellular manganese ion homeostasis"/>
    <property type="evidence" value="ECO:0007669"/>
    <property type="project" value="InterPro"/>
</dbReference>
<evidence type="ECO:0000313" key="9">
    <source>
        <dbReference type="Proteomes" id="UP000663583"/>
    </source>
</evidence>
<dbReference type="GO" id="GO:0005384">
    <property type="term" value="F:manganese ion transmembrane transporter activity"/>
    <property type="evidence" value="ECO:0007669"/>
    <property type="project" value="InterPro"/>
</dbReference>
<keyword evidence="3 5" id="KW-1133">Transmembrane helix</keyword>
<dbReference type="AlphaFoldDB" id="A0AAX1J703"/>
<feature type="transmembrane region" description="Helical" evidence="5">
    <location>
        <begin position="167"/>
        <end position="189"/>
    </location>
</feature>
<protein>
    <submittedName>
        <fullName evidence="6">Membrane protein</fullName>
    </submittedName>
    <submittedName>
        <fullName evidence="7">VIT1/CCC1 transporter family protein</fullName>
    </submittedName>
</protein>
<feature type="transmembrane region" description="Helical" evidence="5">
    <location>
        <begin position="195"/>
        <end position="217"/>
    </location>
</feature>
<dbReference type="Proteomes" id="UP000663583">
    <property type="component" value="Chromosome"/>
</dbReference>
<proteinExistence type="predicted"/>
<evidence type="ECO:0000256" key="2">
    <source>
        <dbReference type="ARBA" id="ARBA00022692"/>
    </source>
</evidence>
<gene>
    <name evidence="7" type="ORF">I2456_16915</name>
    <name evidence="6" type="ORF">MKUB_53810</name>
</gene>
<reference evidence="6" key="2">
    <citation type="submission" date="2020-02" db="EMBL/GenBank/DDBJ databases">
        <authorList>
            <person name="Matsumoto Y."/>
            <person name="Kinjo T."/>
            <person name="Motooka D."/>
            <person name="Nabeya D."/>
            <person name="Jung N."/>
            <person name="Uechi K."/>
            <person name="Horii T."/>
            <person name="Iida T."/>
            <person name="Fujita J."/>
            <person name="Nakamura S."/>
        </authorList>
    </citation>
    <scope>NUCLEOTIDE SEQUENCE</scope>
    <source>
        <strain evidence="6">JCM 13573</strain>
    </source>
</reference>
<comment type="subcellular location">
    <subcellularLocation>
        <location evidence="1">Endomembrane system</location>
        <topology evidence="1">Multi-pass membrane protein</topology>
    </subcellularLocation>
</comment>
<accession>A0AAX1J703</accession>
<dbReference type="Pfam" id="PF01988">
    <property type="entry name" value="VIT1"/>
    <property type="match status" value="1"/>
</dbReference>
<name>A0AAX1J703_9MYCO</name>
<evidence type="ECO:0000256" key="5">
    <source>
        <dbReference type="SAM" id="Phobius"/>
    </source>
</evidence>
<dbReference type="GO" id="GO:0012505">
    <property type="term" value="C:endomembrane system"/>
    <property type="evidence" value="ECO:0007669"/>
    <property type="project" value="UniProtKB-SubCell"/>
</dbReference>
<dbReference type="KEGG" id="mku:I2456_16915"/>
<evidence type="ECO:0000313" key="6">
    <source>
        <dbReference type="EMBL" id="GFG67891.1"/>
    </source>
</evidence>
<dbReference type="PANTHER" id="PTHR31851">
    <property type="entry name" value="FE(2+)/MN(2+) TRANSPORTER PCL1"/>
    <property type="match status" value="1"/>
</dbReference>
<keyword evidence="4 5" id="KW-0472">Membrane</keyword>
<reference evidence="7" key="3">
    <citation type="submission" date="2020-11" db="EMBL/GenBank/DDBJ databases">
        <title>Intraspecies plasmid and genomic variation of Mycobacterium kubicae revealed by the complete genome sequences of two clinical isolates.</title>
        <authorList>
            <person name="Hendrix J.R."/>
            <person name="Epperson L.E."/>
            <person name="Honda J.R."/>
            <person name="Strong M."/>
        </authorList>
    </citation>
    <scope>NUCLEOTIDE SEQUENCE</scope>
    <source>
        <strain evidence="7">JCM 13573</strain>
    </source>
</reference>
<sequence length="250" mass="26041">MGLNSAMSQPQTGDSAADPEAALDVGHTHSDVSGGWLRAATFGAMDGLVSNTGLIAGVAAGESAHTTMVSGIAGLLAGAFSMALGEYTSVTTANEQIDSEVQVERRFLRARPQAERAELVAMLVDMGMTEQTARTATDEIHRDETRAVNFHLVQEIGVDPAEKPSPWLAAISSFVTFALGAVIPLLPYLLGYGSLRAGLICGAAGLLVAGGLTARFTRKPLWWAASRQLVFGLVAVAATYLVGLLIAALM</sequence>
<organism evidence="7 9">
    <name type="scientific">Mycobacterium kubicae</name>
    <dbReference type="NCBI Taxonomy" id="120959"/>
    <lineage>
        <taxon>Bacteria</taxon>
        <taxon>Bacillati</taxon>
        <taxon>Actinomycetota</taxon>
        <taxon>Actinomycetes</taxon>
        <taxon>Mycobacteriales</taxon>
        <taxon>Mycobacteriaceae</taxon>
        <taxon>Mycobacterium</taxon>
        <taxon>Mycobacterium simiae complex</taxon>
    </lineage>
</organism>
<dbReference type="EMBL" id="BLKU01000005">
    <property type="protein sequence ID" value="GFG67891.1"/>
    <property type="molecule type" value="Genomic_DNA"/>
</dbReference>
<feature type="transmembrane region" description="Helical" evidence="5">
    <location>
        <begin position="229"/>
        <end position="249"/>
    </location>
</feature>
<keyword evidence="2 5" id="KW-0812">Transmembrane</keyword>
<dbReference type="Proteomes" id="UP000465306">
    <property type="component" value="Unassembled WGS sequence"/>
</dbReference>
<reference evidence="6 8" key="1">
    <citation type="journal article" date="2019" name="Emerg. Microbes Infect.">
        <title>Comprehensive subspecies identification of 175 nontuberculous mycobacteria species based on 7547 genomic profiles.</title>
        <authorList>
            <person name="Matsumoto Y."/>
            <person name="Kinjo T."/>
            <person name="Motooka D."/>
            <person name="Nabeya D."/>
            <person name="Jung N."/>
            <person name="Uechi K."/>
            <person name="Horii T."/>
            <person name="Iida T."/>
            <person name="Fujita J."/>
            <person name="Nakamura S."/>
        </authorList>
    </citation>
    <scope>NUCLEOTIDE SEQUENCE [LARGE SCALE GENOMIC DNA]</scope>
    <source>
        <strain evidence="6 8">JCM 13573</strain>
    </source>
</reference>
<evidence type="ECO:0000256" key="1">
    <source>
        <dbReference type="ARBA" id="ARBA00004127"/>
    </source>
</evidence>
<dbReference type="EMBL" id="CP065047">
    <property type="protein sequence ID" value="QPI36218.1"/>
    <property type="molecule type" value="Genomic_DNA"/>
</dbReference>
<evidence type="ECO:0000256" key="3">
    <source>
        <dbReference type="ARBA" id="ARBA00022989"/>
    </source>
</evidence>
<evidence type="ECO:0000313" key="8">
    <source>
        <dbReference type="Proteomes" id="UP000465306"/>
    </source>
</evidence>
<keyword evidence="8" id="KW-1185">Reference proteome</keyword>